<proteinExistence type="predicted"/>
<keyword evidence="4" id="KW-1185">Reference proteome</keyword>
<keyword evidence="1" id="KW-0547">Nucleotide-binding</keyword>
<dbReference type="Gene3D" id="3.30.1490.20">
    <property type="entry name" value="ATP-grasp fold, A domain"/>
    <property type="match status" value="1"/>
</dbReference>
<reference evidence="3 4" key="1">
    <citation type="submission" date="2024-10" db="EMBL/GenBank/DDBJ databases">
        <title>The Natural Products Discovery Center: Release of the First 8490 Sequenced Strains for Exploring Actinobacteria Biosynthetic Diversity.</title>
        <authorList>
            <person name="Kalkreuter E."/>
            <person name="Kautsar S.A."/>
            <person name="Yang D."/>
            <person name="Bader C.D."/>
            <person name="Teijaro C.N."/>
            <person name="Fluegel L."/>
            <person name="Davis C.M."/>
            <person name="Simpson J.R."/>
            <person name="Lauterbach L."/>
            <person name="Steele A.D."/>
            <person name="Gui C."/>
            <person name="Meng S."/>
            <person name="Li G."/>
            <person name="Viehrig K."/>
            <person name="Ye F."/>
            <person name="Su P."/>
            <person name="Kiefer A.F."/>
            <person name="Nichols A."/>
            <person name="Cepeda A.J."/>
            <person name="Yan W."/>
            <person name="Fan B."/>
            <person name="Jiang Y."/>
            <person name="Adhikari A."/>
            <person name="Zheng C.-J."/>
            <person name="Schuster L."/>
            <person name="Cowan T.M."/>
            <person name="Smanski M.J."/>
            <person name="Chevrette M.G."/>
            <person name="De Carvalho L.P.S."/>
            <person name="Shen B."/>
        </authorList>
    </citation>
    <scope>NUCLEOTIDE SEQUENCE [LARGE SCALE GENOMIC DNA]</scope>
    <source>
        <strain evidence="3 4">NPDC013366</strain>
    </source>
</reference>
<organism evidence="3 4">
    <name type="scientific">Streptomyces eurythermus</name>
    <dbReference type="NCBI Taxonomy" id="42237"/>
    <lineage>
        <taxon>Bacteria</taxon>
        <taxon>Bacillati</taxon>
        <taxon>Actinomycetota</taxon>
        <taxon>Actinomycetes</taxon>
        <taxon>Kitasatosporales</taxon>
        <taxon>Streptomycetaceae</taxon>
        <taxon>Streptomyces</taxon>
    </lineage>
</organism>
<comment type="caution">
    <text evidence="3">The sequence shown here is derived from an EMBL/GenBank/DDBJ whole genome shotgun (WGS) entry which is preliminary data.</text>
</comment>
<gene>
    <name evidence="3" type="ORF">ACF1HC_33645</name>
</gene>
<dbReference type="InterPro" id="IPR006311">
    <property type="entry name" value="TAT_signal"/>
</dbReference>
<name>A0ABW6Z6E3_9ACTN</name>
<keyword evidence="1" id="KW-0067">ATP-binding</keyword>
<dbReference type="Pfam" id="PF02655">
    <property type="entry name" value="ATP-grasp_3"/>
    <property type="match status" value="1"/>
</dbReference>
<dbReference type="Gene3D" id="3.40.50.20">
    <property type="match status" value="1"/>
</dbReference>
<dbReference type="SUPFAM" id="SSF56059">
    <property type="entry name" value="Glutathione synthetase ATP-binding domain-like"/>
    <property type="match status" value="1"/>
</dbReference>
<dbReference type="RefSeq" id="WP_051816151.1">
    <property type="nucleotide sequence ID" value="NZ_JBFACJ010000042.1"/>
</dbReference>
<evidence type="ECO:0000259" key="2">
    <source>
        <dbReference type="PROSITE" id="PS50975"/>
    </source>
</evidence>
<dbReference type="InterPro" id="IPR013815">
    <property type="entry name" value="ATP_grasp_subdomain_1"/>
</dbReference>
<dbReference type="Pfam" id="PF21360">
    <property type="entry name" value="PylC-like_N"/>
    <property type="match status" value="1"/>
</dbReference>
<evidence type="ECO:0000313" key="3">
    <source>
        <dbReference type="EMBL" id="MFF9886498.1"/>
    </source>
</evidence>
<dbReference type="EMBL" id="JBICBM010000020">
    <property type="protein sequence ID" value="MFF9886498.1"/>
    <property type="molecule type" value="Genomic_DNA"/>
</dbReference>
<dbReference type="PROSITE" id="PS50975">
    <property type="entry name" value="ATP_GRASP"/>
    <property type="match status" value="1"/>
</dbReference>
<protein>
    <submittedName>
        <fullName evidence="3">ATP-grasp domain-containing protein</fullName>
    </submittedName>
</protein>
<dbReference type="Proteomes" id="UP001603418">
    <property type="component" value="Unassembled WGS sequence"/>
</dbReference>
<feature type="domain" description="ATP-grasp" evidence="2">
    <location>
        <begin position="127"/>
        <end position="299"/>
    </location>
</feature>
<sequence length="337" mass="35936">MTASPDTTVPRRRLLLTGVGGAPGLDLAACLASAGHTVLGTDSNPLAPGLIIAGITSRLVARADSPQYQDDLRALLTAFRPEAIISGVERELPLLIDMHEEFDAAGIRTWLPAARTAATTLDKALFHQAVTAQGIPTPLTARPEDLHTLPEGSGLVVKPRRGQGSKDVHFCHTHRQAAVLCELVADPIVQERITGQEFSADCLVDRDGHASVILDHRLLVHGGMSMVASTFHHEQATQLVRVTLAAIGAVGPCDVQGFITTGHPAPVVITEVNHRLAAGFRLSEAAGADLVGQMLNGLFGLPVDHQRLTYRPGVHLTKYVAELSTQPRPQRPSRSHP</sequence>
<accession>A0ABW6Z6E3</accession>
<dbReference type="InterPro" id="IPR048764">
    <property type="entry name" value="PylC_N"/>
</dbReference>
<dbReference type="InterPro" id="IPR003806">
    <property type="entry name" value="ATP-grasp_PylC-type"/>
</dbReference>
<evidence type="ECO:0000256" key="1">
    <source>
        <dbReference type="PROSITE-ProRule" id="PRU00409"/>
    </source>
</evidence>
<dbReference type="PROSITE" id="PS51318">
    <property type="entry name" value="TAT"/>
    <property type="match status" value="1"/>
</dbReference>
<dbReference type="InterPro" id="IPR011761">
    <property type="entry name" value="ATP-grasp"/>
</dbReference>
<evidence type="ECO:0000313" key="4">
    <source>
        <dbReference type="Proteomes" id="UP001603418"/>
    </source>
</evidence>
<dbReference type="Gene3D" id="3.30.470.20">
    <property type="entry name" value="ATP-grasp fold, B domain"/>
    <property type="match status" value="1"/>
</dbReference>